<dbReference type="Gene3D" id="3.40.50.2000">
    <property type="entry name" value="Glycogen Phosphorylase B"/>
    <property type="match status" value="3"/>
</dbReference>
<dbReference type="SUPFAM" id="SSF53756">
    <property type="entry name" value="UDP-Glycosyltransferase/glycogen phosphorylase"/>
    <property type="match status" value="2"/>
</dbReference>
<sequence length="521" mass="60589">MSTKTKVLVLGYFGYLTNQLDGQTVKTRDVYRLAKEQLTDCDVEYFDTQSLQKSKLLLFKMFFKVMCCKTLFYLPAHNNLKVFFPIIFILSQLFRFKIHYFVVGGWLREYLTHLPIHRFMLARIKGIHAETQRLKRELEEFYDFRNVDIFPNFRFFDFNPQPTESKKLRIVFMARIMKQKGLDWIFNLADHIVANGLQEKFSITFFGQEADEDKEYFEGKVKQYDFVEYCGHLQPELIHETLSQYDVMLLPTHFYTEGLPGSVVDAYISGIPVIVTEWKHSHEFVDDGKSGFIVPFEDGMQQMIDKVLLLEKDRELLRQLKTNALVKRMEFAPPKLEKSIVGGGKFLTICFVSRVEKSKGLDTLKEVSKILSKYGLDKYVNIDFYGQKTDTYFDTHLNATDIYKYKGVLQPNEVIPTLKRYDALIFPSHYIGEGCPGILVEALSASLPIIASDWKYNNEFVTNGDNGFLCETYNPNSYVEAIKVLLLNKAIRERMAERAYKRSGDFSANRAITLIGEYMKP</sequence>
<proteinExistence type="predicted"/>
<dbReference type="AlphaFoldDB" id="A0A0D0I456"/>
<gene>
    <name evidence="2" type="ORF">ST44_09840</name>
</gene>
<feature type="domain" description="Glycosyl transferase family 1" evidence="1">
    <location>
        <begin position="157"/>
        <end position="324"/>
    </location>
</feature>
<dbReference type="GO" id="GO:0016757">
    <property type="term" value="F:glycosyltransferase activity"/>
    <property type="evidence" value="ECO:0007669"/>
    <property type="project" value="InterPro"/>
</dbReference>
<evidence type="ECO:0000313" key="2">
    <source>
        <dbReference type="EMBL" id="KIP61265.1"/>
    </source>
</evidence>
<organism evidence="2 3">
    <name type="scientific">Prevotella pectinovora</name>
    <dbReference type="NCBI Taxonomy" id="1602169"/>
    <lineage>
        <taxon>Bacteria</taxon>
        <taxon>Pseudomonadati</taxon>
        <taxon>Bacteroidota</taxon>
        <taxon>Bacteroidia</taxon>
        <taxon>Bacteroidales</taxon>
        <taxon>Prevotellaceae</taxon>
        <taxon>Prevotella</taxon>
    </lineage>
</organism>
<dbReference type="PANTHER" id="PTHR12526">
    <property type="entry name" value="GLYCOSYLTRANSFERASE"/>
    <property type="match status" value="1"/>
</dbReference>
<dbReference type="CDD" id="cd03801">
    <property type="entry name" value="GT4_PimA-like"/>
    <property type="match status" value="1"/>
</dbReference>
<reference evidence="2 3" key="1">
    <citation type="submission" date="2015-01" db="EMBL/GenBank/DDBJ databases">
        <title>Comparative genomics of non-oral Prevotella species.</title>
        <authorList>
            <person name="Accetto T."/>
            <person name="Nograsek B."/>
            <person name="Avgustin G."/>
        </authorList>
    </citation>
    <scope>NUCLEOTIDE SEQUENCE [LARGE SCALE GENOMIC DNA]</scope>
    <source>
        <strain evidence="2 3">P5-119</strain>
    </source>
</reference>
<dbReference type="InterPro" id="IPR001296">
    <property type="entry name" value="Glyco_trans_1"/>
</dbReference>
<dbReference type="PANTHER" id="PTHR12526:SF630">
    <property type="entry name" value="GLYCOSYLTRANSFERASE"/>
    <property type="match status" value="1"/>
</dbReference>
<comment type="caution">
    <text evidence="2">The sequence shown here is derived from an EMBL/GenBank/DDBJ whole genome shotgun (WGS) entry which is preliminary data.</text>
</comment>
<keyword evidence="3" id="KW-1185">Reference proteome</keyword>
<dbReference type="Proteomes" id="UP000032046">
    <property type="component" value="Unassembled WGS sequence"/>
</dbReference>
<evidence type="ECO:0000313" key="3">
    <source>
        <dbReference type="Proteomes" id="UP000032046"/>
    </source>
</evidence>
<dbReference type="RefSeq" id="WP_042519752.1">
    <property type="nucleotide sequence ID" value="NZ_JXQK01000068.1"/>
</dbReference>
<feature type="domain" description="Glycosyl transferase family 1" evidence="1">
    <location>
        <begin position="346"/>
        <end position="502"/>
    </location>
</feature>
<accession>A0A0D0I456</accession>
<dbReference type="EMBL" id="JXQK01000068">
    <property type="protein sequence ID" value="KIP61265.1"/>
    <property type="molecule type" value="Genomic_DNA"/>
</dbReference>
<name>A0A0D0I456_9BACT</name>
<evidence type="ECO:0000259" key="1">
    <source>
        <dbReference type="Pfam" id="PF00534"/>
    </source>
</evidence>
<dbReference type="Pfam" id="PF00534">
    <property type="entry name" value="Glycos_transf_1"/>
    <property type="match status" value="2"/>
</dbReference>
<protein>
    <recommendedName>
        <fullName evidence="1">Glycosyl transferase family 1 domain-containing protein</fullName>
    </recommendedName>
</protein>
<dbReference type="STRING" id="1602171.ST44_09840"/>